<protein>
    <submittedName>
        <fullName evidence="1">Uncharacterized protein</fullName>
    </submittedName>
</protein>
<organism evidence="1 2">
    <name type="scientific">Romboutsia hominis</name>
    <dbReference type="NCBI Taxonomy" id="1507512"/>
    <lineage>
        <taxon>Bacteria</taxon>
        <taxon>Bacillati</taxon>
        <taxon>Bacillota</taxon>
        <taxon>Clostridia</taxon>
        <taxon>Peptostreptococcales</taxon>
        <taxon>Peptostreptococcaceae</taxon>
        <taxon>Romboutsia</taxon>
    </lineage>
</organism>
<proteinExistence type="predicted"/>
<gene>
    <name evidence="1" type="ORF">FRIFI_1100</name>
</gene>
<dbReference type="AlphaFoldDB" id="A0A2P2BQL7"/>
<evidence type="ECO:0000313" key="1">
    <source>
        <dbReference type="EMBL" id="CEI72639.1"/>
    </source>
</evidence>
<reference evidence="1 2" key="1">
    <citation type="submission" date="2014-09" db="EMBL/GenBank/DDBJ databases">
        <authorList>
            <person name="Hornung B.V."/>
        </authorList>
    </citation>
    <scope>NUCLEOTIDE SEQUENCE [LARGE SCALE GENOMIC DNA]</scope>
    <source>
        <strain evidence="1 2">FRIFI</strain>
    </source>
</reference>
<dbReference type="KEGG" id="rhom:FRIFI_1100"/>
<evidence type="ECO:0000313" key="2">
    <source>
        <dbReference type="Proteomes" id="UP000245695"/>
    </source>
</evidence>
<accession>A0A2P2BQL7</accession>
<dbReference type="EMBL" id="LN650648">
    <property type="protein sequence ID" value="CEI72639.1"/>
    <property type="molecule type" value="Genomic_DNA"/>
</dbReference>
<dbReference type="Proteomes" id="UP000245695">
    <property type="component" value="Chromosome 1"/>
</dbReference>
<dbReference type="RefSeq" id="WP_166505253.1">
    <property type="nucleotide sequence ID" value="NZ_JAKNTL010000007.1"/>
</dbReference>
<keyword evidence="2" id="KW-1185">Reference proteome</keyword>
<name>A0A2P2BQL7_9FIRM</name>
<sequence>MYLPSKITKILSNMNRSYIIYYSKGKITSVVVDNKNITISASTKGYLIDIKGSKVILNDLKSIKPLLMKFSTSQVDKSKSFKISENLVELFAENEKTFAVEYLNGNVISIIMDKPSVKIEKTATGYFLEINYKEIAVDSLTDVKRFLSKMNIINENQKESNKNQEEDLYKQLKLDI</sequence>